<keyword evidence="9" id="KW-0472">Membrane</keyword>
<reference evidence="11" key="1">
    <citation type="submission" date="2020-11" db="EMBL/GenBank/DDBJ databases">
        <authorList>
            <person name="Tran Van P."/>
        </authorList>
    </citation>
    <scope>NUCLEOTIDE SEQUENCE</scope>
</reference>
<feature type="region of interest" description="Disordered" evidence="8">
    <location>
        <begin position="751"/>
        <end position="779"/>
    </location>
</feature>
<feature type="transmembrane region" description="Helical" evidence="9">
    <location>
        <begin position="325"/>
        <end position="347"/>
    </location>
</feature>
<dbReference type="GO" id="GO:0005125">
    <property type="term" value="F:cytokine activity"/>
    <property type="evidence" value="ECO:0007669"/>
    <property type="project" value="UniProtKB-KW"/>
</dbReference>
<evidence type="ECO:0000256" key="2">
    <source>
        <dbReference type="ARBA" id="ARBA00008670"/>
    </source>
</evidence>
<protein>
    <recommendedName>
        <fullName evidence="10">THD domain-containing protein</fullName>
    </recommendedName>
</protein>
<feature type="compositionally biased region" description="Basic and acidic residues" evidence="8">
    <location>
        <begin position="428"/>
        <end position="439"/>
    </location>
</feature>
<evidence type="ECO:0000256" key="5">
    <source>
        <dbReference type="ARBA" id="ARBA00023157"/>
    </source>
</evidence>
<dbReference type="PROSITE" id="PS00251">
    <property type="entry name" value="THD_1"/>
    <property type="match status" value="1"/>
</dbReference>
<dbReference type="EMBL" id="CAJPEV010000926">
    <property type="protein sequence ID" value="CAG0889555.1"/>
    <property type="molecule type" value="Genomic_DNA"/>
</dbReference>
<organism evidence="11">
    <name type="scientific">Darwinula stevensoni</name>
    <dbReference type="NCBI Taxonomy" id="69355"/>
    <lineage>
        <taxon>Eukaryota</taxon>
        <taxon>Metazoa</taxon>
        <taxon>Ecdysozoa</taxon>
        <taxon>Arthropoda</taxon>
        <taxon>Crustacea</taxon>
        <taxon>Oligostraca</taxon>
        <taxon>Ostracoda</taxon>
        <taxon>Podocopa</taxon>
        <taxon>Podocopida</taxon>
        <taxon>Darwinulocopina</taxon>
        <taxon>Darwinuloidea</taxon>
        <taxon>Darwinulidae</taxon>
        <taxon>Darwinula</taxon>
    </lineage>
</organism>
<dbReference type="SUPFAM" id="SSF49842">
    <property type="entry name" value="TNF-like"/>
    <property type="match status" value="3"/>
</dbReference>
<feature type="transmembrane region" description="Helical" evidence="9">
    <location>
        <begin position="630"/>
        <end position="652"/>
    </location>
</feature>
<keyword evidence="12" id="KW-1185">Reference proteome</keyword>
<feature type="compositionally biased region" description="Basic residues" evidence="8">
    <location>
        <begin position="759"/>
        <end position="771"/>
    </location>
</feature>
<keyword evidence="4" id="KW-0964">Secreted</keyword>
<feature type="compositionally biased region" description="Basic and acidic residues" evidence="8">
    <location>
        <begin position="144"/>
        <end position="153"/>
    </location>
</feature>
<sequence length="924" mass="105387">MTFVAPVEITTKWQSKIEFKGKYVRFVAFFVLVLCIVSLLALVAVLHLHAVSHQLRSQVEDLQGQIQGLRGNLEDLQSQINRVESGYGNEDLSREDFLGFLREERSAKHALGEEDMLEEARARDQLIPWNERNLLPEENLHIEKRSPKGERGMKQKSHGVPKQQTRNGGPIPGWTYEEESNLRVHFNEKRTNVQLQHPGVYFVYAQLYYINNNISHGFDIFYQKENLDTKPSILSSCSVSTASSGASCFTATIAPLDAHDQARVFVQQRQEARNIDLNLGKSYLGIVRLGDLPNAVRHRKHSCKPVEITTKWQSKIEFKGKYVRFVAFFVLVLCIVSLLALVAVLHLHAVSHQLRSQVEDLQGQIQGLRGDLDDLQYQITIVKACQNLQDSPGEELSVRDLLQDPEDEDIEKEGPITEEFFGEEDLIDDRNLDGDKSGEDLLAGESKNREKRSPRKQESEERKKDRKGNRDRHRHRQEIDDGKIPDWRHEIDSNLLVELNSNKTAIRIRESGLYFIYAQLYYFNEERSNGFELCHQSDGLNAKPVNLSTCSVSTARQAATCFTAAVKVFIQQREKSRKISLDPGRSFLGLVRLGEAPQSLQNGKTDICAPVEITTRWQSKIEFKGRYVRFVAFFVLVLCIVSSLALVAVLHLHAVSHQLRFQVEELEGQVRSLRGNLEDLQFQITRVKSEQDRKDSPREESLLEDFLEGLEEEDFTKESSKEDTFFLEDGSVDEGSLDEVLLAEGYINREKRSPQERGRKGKSRDRQKHHRQESDDILLGNGLADGQIPDWQYEAESNLRVQFNSEKTAIRLEEPGVYFIYAQLYYLNYEGSNGFELYYRSDNINAKPAILSTCSVSTARTGSSCFTATVKALSKDDQAGVYIQQREASRNIDLNPGKSYLGIIRLGDKQPQLSQHGKRKDICD</sequence>
<dbReference type="Proteomes" id="UP000677054">
    <property type="component" value="Unassembled WGS sequence"/>
</dbReference>
<dbReference type="PANTHER" id="PTHR15151:SF24">
    <property type="entry name" value="A PROLIFERATION-INDUCING LIGAND-LIKE PROTEIN-RELATED"/>
    <property type="match status" value="1"/>
</dbReference>
<feature type="transmembrane region" description="Helical" evidence="9">
    <location>
        <begin position="26"/>
        <end position="48"/>
    </location>
</feature>
<keyword evidence="7" id="KW-0175">Coiled coil</keyword>
<dbReference type="InterPro" id="IPR021184">
    <property type="entry name" value="TNF_CS"/>
</dbReference>
<dbReference type="InterPro" id="IPR008983">
    <property type="entry name" value="Tumour_necrosis_fac-like_dom"/>
</dbReference>
<dbReference type="EMBL" id="LR900443">
    <property type="protein sequence ID" value="CAD7245695.1"/>
    <property type="molecule type" value="Genomic_DNA"/>
</dbReference>
<feature type="coiled-coil region" evidence="7">
    <location>
        <begin position="663"/>
        <end position="690"/>
    </location>
</feature>
<dbReference type="GO" id="GO:0005615">
    <property type="term" value="C:extracellular space"/>
    <property type="evidence" value="ECO:0007669"/>
    <property type="project" value="UniProtKB-KW"/>
</dbReference>
<feature type="region of interest" description="Disordered" evidence="8">
    <location>
        <begin position="144"/>
        <end position="173"/>
    </location>
</feature>
<feature type="compositionally biased region" description="Basic residues" evidence="8">
    <location>
        <begin position="464"/>
        <end position="476"/>
    </location>
</feature>
<dbReference type="GO" id="GO:0006955">
    <property type="term" value="P:immune response"/>
    <property type="evidence" value="ECO:0007669"/>
    <property type="project" value="InterPro"/>
</dbReference>
<comment type="subcellular location">
    <subcellularLocation>
        <location evidence="1">Secreted</location>
    </subcellularLocation>
</comment>
<evidence type="ECO:0000256" key="1">
    <source>
        <dbReference type="ARBA" id="ARBA00004613"/>
    </source>
</evidence>
<keyword evidence="3" id="KW-0202">Cytokine</keyword>
<accession>A0A7R9A6L1</accession>
<feature type="coiled-coil region" evidence="7">
    <location>
        <begin position="351"/>
        <end position="378"/>
    </location>
</feature>
<evidence type="ECO:0000256" key="9">
    <source>
        <dbReference type="SAM" id="Phobius"/>
    </source>
</evidence>
<keyword evidence="9" id="KW-1133">Transmembrane helix</keyword>
<evidence type="ECO:0000256" key="4">
    <source>
        <dbReference type="ARBA" id="ARBA00022525"/>
    </source>
</evidence>
<dbReference type="AlphaFoldDB" id="A0A7R9A6L1"/>
<dbReference type="InterPro" id="IPR051748">
    <property type="entry name" value="TNF_Ligand_Superfamily"/>
</dbReference>
<evidence type="ECO:0000256" key="6">
    <source>
        <dbReference type="ARBA" id="ARBA00023180"/>
    </source>
</evidence>
<keyword evidence="9" id="KW-0812">Transmembrane</keyword>
<evidence type="ECO:0000313" key="11">
    <source>
        <dbReference type="EMBL" id="CAD7245695.1"/>
    </source>
</evidence>
<evidence type="ECO:0000256" key="8">
    <source>
        <dbReference type="SAM" id="MobiDB-lite"/>
    </source>
</evidence>
<dbReference type="PANTHER" id="PTHR15151">
    <property type="entry name" value="PROTEIN EIGER"/>
    <property type="match status" value="1"/>
</dbReference>
<evidence type="ECO:0000259" key="10">
    <source>
        <dbReference type="Pfam" id="PF00229"/>
    </source>
</evidence>
<feature type="domain" description="THD" evidence="10">
    <location>
        <begin position="798"/>
        <end position="906"/>
    </location>
</feature>
<dbReference type="GO" id="GO:0016020">
    <property type="term" value="C:membrane"/>
    <property type="evidence" value="ECO:0007669"/>
    <property type="project" value="InterPro"/>
</dbReference>
<feature type="region of interest" description="Disordered" evidence="8">
    <location>
        <begin position="428"/>
        <end position="481"/>
    </location>
</feature>
<keyword evidence="6" id="KW-0325">Glycoprotein</keyword>
<dbReference type="Gene3D" id="2.60.120.40">
    <property type="match status" value="3"/>
</dbReference>
<dbReference type="Pfam" id="PF00229">
    <property type="entry name" value="TNF"/>
    <property type="match status" value="1"/>
</dbReference>
<evidence type="ECO:0000313" key="12">
    <source>
        <dbReference type="Proteomes" id="UP000677054"/>
    </source>
</evidence>
<dbReference type="InterPro" id="IPR006052">
    <property type="entry name" value="TNF_dom"/>
</dbReference>
<evidence type="ECO:0000256" key="7">
    <source>
        <dbReference type="SAM" id="Coils"/>
    </source>
</evidence>
<evidence type="ECO:0000256" key="3">
    <source>
        <dbReference type="ARBA" id="ARBA00022514"/>
    </source>
</evidence>
<comment type="similarity">
    <text evidence="2">Belongs to the tumor necrosis factor family.</text>
</comment>
<dbReference type="GO" id="GO:0005164">
    <property type="term" value="F:tumor necrosis factor receptor binding"/>
    <property type="evidence" value="ECO:0007669"/>
    <property type="project" value="InterPro"/>
</dbReference>
<dbReference type="OrthoDB" id="6159739at2759"/>
<gene>
    <name evidence="11" type="ORF">DSTB1V02_LOCUS5562</name>
</gene>
<keyword evidence="5" id="KW-1015">Disulfide bond</keyword>
<feature type="coiled-coil region" evidence="7">
    <location>
        <begin position="52"/>
        <end position="86"/>
    </location>
</feature>
<name>A0A7R9A6L1_9CRUS</name>
<proteinExistence type="inferred from homology"/>